<name>A0A317U283_9GAMM</name>
<comment type="caution">
    <text evidence="2">The sequence shown here is derived from an EMBL/GenBank/DDBJ whole genome shotgun (WGS) entry which is preliminary data.</text>
</comment>
<dbReference type="OrthoDB" id="5636061at2"/>
<gene>
    <name evidence="2" type="ORF">DGG96_10185</name>
    <name evidence="3" type="ORF">ELY20_07785</name>
</gene>
<dbReference type="AlphaFoldDB" id="A0A317U283"/>
<reference evidence="2 4" key="1">
    <citation type="submission" date="2018-05" db="EMBL/GenBank/DDBJ databases">
        <title>Legionella qingyii sp.nov., whole genome shotgun sequence.</title>
        <authorList>
            <person name="Wu H."/>
            <person name="Zhu Q."/>
            <person name="Hu C."/>
        </authorList>
    </citation>
    <scope>NUCLEOTIDE SEQUENCE [LARGE SCALE GENOMIC DNA]</scope>
    <source>
        <strain evidence="2 4">HEB18</strain>
    </source>
</reference>
<evidence type="ECO:0000313" key="5">
    <source>
        <dbReference type="Proteomes" id="UP000287374"/>
    </source>
</evidence>
<reference evidence="3 5" key="2">
    <citation type="submission" date="2018-12" db="EMBL/GenBank/DDBJ databases">
        <title>Legionella sp,whole genome shotgun sequence.</title>
        <authorList>
            <person name="Wu H."/>
        </authorList>
    </citation>
    <scope>NUCLEOTIDE SEQUENCE [LARGE SCALE GENOMIC DNA]</scope>
    <source>
        <strain evidence="5">km489</strain>
        <strain evidence="3">Km489</strain>
    </source>
</reference>
<feature type="compositionally biased region" description="Polar residues" evidence="1">
    <location>
        <begin position="307"/>
        <end position="316"/>
    </location>
</feature>
<dbReference type="Proteomes" id="UP000287374">
    <property type="component" value="Unassembled WGS sequence"/>
</dbReference>
<dbReference type="EMBL" id="QHJG01000014">
    <property type="protein sequence ID" value="PWY55871.1"/>
    <property type="molecule type" value="Genomic_DNA"/>
</dbReference>
<evidence type="ECO:0000256" key="1">
    <source>
        <dbReference type="SAM" id="MobiDB-lite"/>
    </source>
</evidence>
<feature type="compositionally biased region" description="Polar residues" evidence="1">
    <location>
        <begin position="1"/>
        <end position="14"/>
    </location>
</feature>
<sequence length="330" mass="37166">MQSKLEQLFSTPPDQNDKFHSNNLKKITRTSEYLIHSLATLGQLLTEMKQGEETPVLRYLVCLNKLAWFARESHSNAPDAPAHFKMTGSPQNQAFCKTAGNLFFSEDYSTLIKINHKSGDFRPSFDSIKWILAILVINETCLPFNLPEVLIIDELDHNGKTIGTHQCSIASIKNWLTTFAENIALTSSLKEQNAETKRVRYALERPRRFAVGDNDDPLIENTKVRRLKFAEDGVPDESNIPALLSSDSPQAATRFPAFGIPSLRLFASSKRPAPLFPEHELNPQQIEKLGIVAPPPLKKRKPERHNFLNSLAQPSESETEEKNSPAFSFI</sequence>
<dbReference type="Proteomes" id="UP000247152">
    <property type="component" value="Unassembled WGS sequence"/>
</dbReference>
<dbReference type="EMBL" id="RZGX01000009">
    <property type="protein sequence ID" value="RUR23034.1"/>
    <property type="molecule type" value="Genomic_DNA"/>
</dbReference>
<feature type="region of interest" description="Disordered" evidence="1">
    <location>
        <begin position="1"/>
        <end position="20"/>
    </location>
</feature>
<protein>
    <submittedName>
        <fullName evidence="2">Uncharacterized protein</fullName>
    </submittedName>
</protein>
<evidence type="ECO:0000313" key="2">
    <source>
        <dbReference type="EMBL" id="PWY55871.1"/>
    </source>
</evidence>
<feature type="region of interest" description="Disordered" evidence="1">
    <location>
        <begin position="295"/>
        <end position="330"/>
    </location>
</feature>
<keyword evidence="5" id="KW-1185">Reference proteome</keyword>
<dbReference type="RefSeq" id="WP_110142560.1">
    <property type="nucleotide sequence ID" value="NZ_QHJG01000014.1"/>
</dbReference>
<evidence type="ECO:0000313" key="4">
    <source>
        <dbReference type="Proteomes" id="UP000247152"/>
    </source>
</evidence>
<accession>A0A317U283</accession>
<evidence type="ECO:0000313" key="3">
    <source>
        <dbReference type="EMBL" id="RUR23034.1"/>
    </source>
</evidence>
<organism evidence="2 4">
    <name type="scientific">Legionella qingyii</name>
    <dbReference type="NCBI Taxonomy" id="2184757"/>
    <lineage>
        <taxon>Bacteria</taxon>
        <taxon>Pseudomonadati</taxon>
        <taxon>Pseudomonadota</taxon>
        <taxon>Gammaproteobacteria</taxon>
        <taxon>Legionellales</taxon>
        <taxon>Legionellaceae</taxon>
        <taxon>Legionella</taxon>
    </lineage>
</organism>
<proteinExistence type="predicted"/>